<dbReference type="EMBL" id="BJZU01000017">
    <property type="protein sequence ID" value="GEP03065.1"/>
    <property type="molecule type" value="Genomic_DNA"/>
</dbReference>
<sequence>MHPKAGTIRADHCGALMLGGQKVTGLSESQTGKELVTCYRNTPGRPVGIPAWEFSGPARAA</sequence>
<accession>A0A512IZG5</accession>
<evidence type="ECO:0000313" key="4">
    <source>
        <dbReference type="Proteomes" id="UP001156856"/>
    </source>
</evidence>
<keyword evidence="4" id="KW-1185">Reference proteome</keyword>
<reference evidence="4" key="2">
    <citation type="journal article" date="2019" name="Int. J. Syst. Evol. Microbiol.">
        <title>The Global Catalogue of Microorganisms (GCM) 10K type strain sequencing project: providing services to taxonomists for standard genome sequencing and annotation.</title>
        <authorList>
            <consortium name="The Broad Institute Genomics Platform"/>
            <consortium name="The Broad Institute Genome Sequencing Center for Infectious Disease"/>
            <person name="Wu L."/>
            <person name="Ma J."/>
        </authorList>
    </citation>
    <scope>NUCLEOTIDE SEQUENCE [LARGE SCALE GENOMIC DNA]</scope>
    <source>
        <strain evidence="4">NBRC 107715</strain>
    </source>
</reference>
<gene>
    <name evidence="2" type="ORF">GCM10007888_57080</name>
    <name evidence="1" type="ORF">MOX02_11030</name>
</gene>
<organism evidence="1 3">
    <name type="scientific">Methylobacterium oxalidis</name>
    <dbReference type="NCBI Taxonomy" id="944322"/>
    <lineage>
        <taxon>Bacteria</taxon>
        <taxon>Pseudomonadati</taxon>
        <taxon>Pseudomonadota</taxon>
        <taxon>Alphaproteobacteria</taxon>
        <taxon>Hyphomicrobiales</taxon>
        <taxon>Methylobacteriaceae</taxon>
        <taxon>Methylobacterium</taxon>
    </lineage>
</organism>
<dbReference type="EMBL" id="BSPK01000112">
    <property type="protein sequence ID" value="GLS67324.1"/>
    <property type="molecule type" value="Genomic_DNA"/>
</dbReference>
<dbReference type="RefSeq" id="WP_147024803.1">
    <property type="nucleotide sequence ID" value="NZ_BJZU01000017.1"/>
</dbReference>
<evidence type="ECO:0000313" key="1">
    <source>
        <dbReference type="EMBL" id="GEP03065.1"/>
    </source>
</evidence>
<proteinExistence type="predicted"/>
<reference evidence="2" key="1">
    <citation type="journal article" date="2014" name="Int. J. Syst. Evol. Microbiol.">
        <title>Complete genome of a new Firmicutes species belonging to the dominant human colonic microbiota ('Ruminococcus bicirculans') reveals two chromosomes and a selective capacity to utilize plant glucans.</title>
        <authorList>
            <consortium name="NISC Comparative Sequencing Program"/>
            <person name="Wegmann U."/>
            <person name="Louis P."/>
            <person name="Goesmann A."/>
            <person name="Henrissat B."/>
            <person name="Duncan S.H."/>
            <person name="Flint H.J."/>
        </authorList>
    </citation>
    <scope>NUCLEOTIDE SEQUENCE</scope>
    <source>
        <strain evidence="2">NBRC 107715</strain>
    </source>
</reference>
<evidence type="ECO:0000313" key="3">
    <source>
        <dbReference type="Proteomes" id="UP000321960"/>
    </source>
</evidence>
<protein>
    <submittedName>
        <fullName evidence="1">Uncharacterized protein</fullName>
    </submittedName>
</protein>
<dbReference type="AlphaFoldDB" id="A0A512IZG5"/>
<comment type="caution">
    <text evidence="1">The sequence shown here is derived from an EMBL/GenBank/DDBJ whole genome shotgun (WGS) entry which is preliminary data.</text>
</comment>
<dbReference type="OrthoDB" id="8266307at2"/>
<dbReference type="Proteomes" id="UP001156856">
    <property type="component" value="Unassembled WGS sequence"/>
</dbReference>
<reference evidence="2" key="4">
    <citation type="submission" date="2023-01" db="EMBL/GenBank/DDBJ databases">
        <title>Draft genome sequence of Methylobacterium oxalidis strain NBRC 107715.</title>
        <authorList>
            <person name="Sun Q."/>
            <person name="Mori K."/>
        </authorList>
    </citation>
    <scope>NUCLEOTIDE SEQUENCE</scope>
    <source>
        <strain evidence="2">NBRC 107715</strain>
    </source>
</reference>
<reference evidence="1 3" key="3">
    <citation type="submission" date="2019-07" db="EMBL/GenBank/DDBJ databases">
        <title>Whole genome shotgun sequence of Methylobacterium oxalidis NBRC 107715.</title>
        <authorList>
            <person name="Hosoyama A."/>
            <person name="Uohara A."/>
            <person name="Ohji S."/>
            <person name="Ichikawa N."/>
        </authorList>
    </citation>
    <scope>NUCLEOTIDE SEQUENCE [LARGE SCALE GENOMIC DNA]</scope>
    <source>
        <strain evidence="1 3">NBRC 107715</strain>
    </source>
</reference>
<evidence type="ECO:0000313" key="2">
    <source>
        <dbReference type="EMBL" id="GLS67324.1"/>
    </source>
</evidence>
<name>A0A512IZG5_9HYPH</name>
<dbReference type="Proteomes" id="UP000321960">
    <property type="component" value="Unassembled WGS sequence"/>
</dbReference>